<evidence type="ECO:0000313" key="1">
    <source>
        <dbReference type="EMBL" id="GET04865.1"/>
    </source>
</evidence>
<reference evidence="1" key="1">
    <citation type="submission" date="2019-10" db="EMBL/GenBank/DDBJ databases">
        <title>Conservation and host-specific expression of non-tandemly repeated heterogenous ribosome RNA gene in arbuscular mycorrhizal fungi.</title>
        <authorList>
            <person name="Maeda T."/>
            <person name="Kobayashi Y."/>
            <person name="Nakagawa T."/>
            <person name="Ezawa T."/>
            <person name="Yamaguchi K."/>
            <person name="Bino T."/>
            <person name="Nishimoto Y."/>
            <person name="Shigenobu S."/>
            <person name="Kawaguchi M."/>
        </authorList>
    </citation>
    <scope>NUCLEOTIDE SEQUENCE</scope>
    <source>
        <strain evidence="1">HR1</strain>
    </source>
</reference>
<evidence type="ECO:0000313" key="2">
    <source>
        <dbReference type="Proteomes" id="UP000615446"/>
    </source>
</evidence>
<protein>
    <submittedName>
        <fullName evidence="1">Uncharacterized protein</fullName>
    </submittedName>
</protein>
<organism evidence="1 2">
    <name type="scientific">Rhizophagus clarus</name>
    <dbReference type="NCBI Taxonomy" id="94130"/>
    <lineage>
        <taxon>Eukaryota</taxon>
        <taxon>Fungi</taxon>
        <taxon>Fungi incertae sedis</taxon>
        <taxon>Mucoromycota</taxon>
        <taxon>Glomeromycotina</taxon>
        <taxon>Glomeromycetes</taxon>
        <taxon>Glomerales</taxon>
        <taxon>Glomeraceae</taxon>
        <taxon>Rhizophagus</taxon>
    </lineage>
</organism>
<proteinExistence type="predicted"/>
<sequence>MQKALPKLHRLKTLTIGDFSYFNEEQLKMCVYRDLEIFKIDYFSLGAASIIIETSGDSLILIRKIHENCPLIEYLCLSFSPTIMHFTEFENLLKACQYLKSLLIVIYMDKIGTEENIN</sequence>
<dbReference type="EMBL" id="BLAL01000357">
    <property type="protein sequence ID" value="GET04865.1"/>
    <property type="molecule type" value="Genomic_DNA"/>
</dbReference>
<dbReference type="Proteomes" id="UP000615446">
    <property type="component" value="Unassembled WGS sequence"/>
</dbReference>
<dbReference type="AlphaFoldDB" id="A0A8H3MLA1"/>
<accession>A0A8H3MLA1</accession>
<gene>
    <name evidence="1" type="ORF">RCL2_003115800</name>
</gene>
<name>A0A8H3MLA1_9GLOM</name>
<comment type="caution">
    <text evidence="1">The sequence shown here is derived from an EMBL/GenBank/DDBJ whole genome shotgun (WGS) entry which is preliminary data.</text>
</comment>